<accession>A0A1V4BZX8</accession>
<keyword evidence="2" id="KW-0808">Transferase</keyword>
<dbReference type="EMBL" id="MVGR01000001">
    <property type="protein sequence ID" value="OPF20188.1"/>
    <property type="molecule type" value="Genomic_DNA"/>
</dbReference>
<evidence type="ECO:0000259" key="1">
    <source>
        <dbReference type="Pfam" id="PF18765"/>
    </source>
</evidence>
<dbReference type="GO" id="GO:0016740">
    <property type="term" value="F:transferase activity"/>
    <property type="evidence" value="ECO:0007669"/>
    <property type="project" value="UniProtKB-KW"/>
</dbReference>
<dbReference type="PANTHER" id="PTHR33933">
    <property type="entry name" value="NUCLEOTIDYLTRANSFERASE"/>
    <property type="match status" value="1"/>
</dbReference>
<evidence type="ECO:0000313" key="2">
    <source>
        <dbReference type="EMBL" id="OPF20188.1"/>
    </source>
</evidence>
<protein>
    <submittedName>
        <fullName evidence="2">Nucleotidyltransferase</fullName>
    </submittedName>
</protein>
<dbReference type="CDD" id="cd05403">
    <property type="entry name" value="NT_KNTase_like"/>
    <property type="match status" value="1"/>
</dbReference>
<sequence length="107" mass="12433">MKNLQLEVILREIKDYFHLLYQNQLQKIVLYGSQAREDGREDSDIDLLVILSGVVDPYQEIDRTSEFIARLCLDYNVVVSRHFISAAKFQSGDNPFLDNIRREGVTL</sequence>
<dbReference type="Gene3D" id="3.30.460.10">
    <property type="entry name" value="Beta Polymerase, domain 2"/>
    <property type="match status" value="1"/>
</dbReference>
<dbReference type="SUPFAM" id="SSF81301">
    <property type="entry name" value="Nucleotidyltransferase"/>
    <property type="match status" value="1"/>
</dbReference>
<proteinExistence type="predicted"/>
<dbReference type="GeneID" id="66707857"/>
<dbReference type="InterPro" id="IPR052548">
    <property type="entry name" value="Type_VII_TA_antitoxin"/>
</dbReference>
<evidence type="ECO:0000313" key="3">
    <source>
        <dbReference type="Proteomes" id="UP000189835"/>
    </source>
</evidence>
<reference evidence="2 3" key="1">
    <citation type="submission" date="2017-02" db="EMBL/GenBank/DDBJ databases">
        <title>Genome sequence of Microcystis aeruginosa KW.</title>
        <authorList>
            <person name="Oh H.-M."/>
            <person name="Ahn C.-Y."/>
            <person name="Jeong H."/>
            <person name="Srivastava A."/>
            <person name="Lee H.-G."/>
            <person name="Kang S.-R."/>
        </authorList>
    </citation>
    <scope>NUCLEOTIDE SEQUENCE [LARGE SCALE GENOMIC DNA]</scope>
    <source>
        <strain evidence="2 3">KW</strain>
    </source>
</reference>
<dbReference type="InterPro" id="IPR041633">
    <property type="entry name" value="Polbeta"/>
</dbReference>
<dbReference type="Pfam" id="PF18765">
    <property type="entry name" value="Polbeta"/>
    <property type="match status" value="1"/>
</dbReference>
<dbReference type="Proteomes" id="UP000189835">
    <property type="component" value="Unassembled WGS sequence"/>
</dbReference>
<dbReference type="PANTHER" id="PTHR33933:SF1">
    <property type="entry name" value="PROTEIN ADENYLYLTRANSFERASE MNTA-RELATED"/>
    <property type="match status" value="1"/>
</dbReference>
<feature type="domain" description="Polymerase beta nucleotidyltransferase" evidence="1">
    <location>
        <begin position="21"/>
        <end position="70"/>
    </location>
</feature>
<dbReference type="InterPro" id="IPR043519">
    <property type="entry name" value="NT_sf"/>
</dbReference>
<comment type="caution">
    <text evidence="2">The sequence shown here is derived from an EMBL/GenBank/DDBJ whole genome shotgun (WGS) entry which is preliminary data.</text>
</comment>
<gene>
    <name evidence="2" type="ORF">B1L04_01865</name>
</gene>
<dbReference type="AlphaFoldDB" id="A0A1V4BZX8"/>
<organism evidence="2 3">
    <name type="scientific">Microcystis aeruginosa KW</name>
    <dbReference type="NCBI Taxonomy" id="1960155"/>
    <lineage>
        <taxon>Bacteria</taxon>
        <taxon>Bacillati</taxon>
        <taxon>Cyanobacteriota</taxon>
        <taxon>Cyanophyceae</taxon>
        <taxon>Oscillatoriophycideae</taxon>
        <taxon>Chroococcales</taxon>
        <taxon>Microcystaceae</taxon>
        <taxon>Microcystis</taxon>
    </lineage>
</organism>
<name>A0A1V4BZX8_MICAE</name>
<dbReference type="RefSeq" id="WP_002750888.1">
    <property type="nucleotide sequence ID" value="NZ_MVGR01000001.1"/>
</dbReference>